<evidence type="ECO:0000256" key="2">
    <source>
        <dbReference type="ARBA" id="ARBA00022473"/>
    </source>
</evidence>
<dbReference type="SMART" id="SM00351">
    <property type="entry name" value="PAX"/>
    <property type="match status" value="1"/>
</dbReference>
<dbReference type="GO" id="GO:0000981">
    <property type="term" value="F:DNA-binding transcription factor activity, RNA polymerase II-specific"/>
    <property type="evidence" value="ECO:0007669"/>
    <property type="project" value="TreeGrafter"/>
</dbReference>
<dbReference type="FunFam" id="1.10.10.10:FF:000069">
    <property type="entry name" value="Paired box protein Pax-6"/>
    <property type="match status" value="1"/>
</dbReference>
<keyword evidence="2" id="KW-0217">Developmental protein</keyword>
<reference evidence="10" key="1">
    <citation type="submission" date="2021-04" db="EMBL/GenBank/DDBJ databases">
        <authorList>
            <person name="Chebbi M.A.C M."/>
        </authorList>
    </citation>
    <scope>NUCLEOTIDE SEQUENCE</scope>
</reference>
<sequence>MKVLWCIKREHVWDTTNKVSDIIRRYKGPKILPSQQLSAAVAPWPGATGLLASVTADDMAHKGHSGVNQLGGVFVGGRPLPDSTRQKIVELAHSGARPCDISRILQVSNGCVSKILGRYYETGSIRPRAIGGSKPRVATAEVVGKISLYKSECPSIFAWEIRDRLLQEGVSSINRVLRNLAAQKEQRQQQHHQHHQPGVPVSQPDSVYDKLRLLNGQGSWPRPNPWYPAGPGSPFPSLQPSISPSHCALPPEQDILQKK</sequence>
<keyword evidence="3" id="KW-0563">Paired box</keyword>
<feature type="region of interest" description="Disordered" evidence="8">
    <location>
        <begin position="219"/>
        <end position="259"/>
    </location>
</feature>
<dbReference type="AlphaFoldDB" id="A0A8J2E9Z0"/>
<evidence type="ECO:0000313" key="10">
    <source>
        <dbReference type="EMBL" id="CAG5074893.1"/>
    </source>
</evidence>
<keyword evidence="4" id="KW-0805">Transcription regulation</keyword>
<evidence type="ECO:0000256" key="6">
    <source>
        <dbReference type="ARBA" id="ARBA00023163"/>
    </source>
</evidence>
<dbReference type="Pfam" id="PF00292">
    <property type="entry name" value="PAX"/>
    <property type="match status" value="1"/>
</dbReference>
<accession>A0A8J2E9Z0</accession>
<dbReference type="GO" id="GO:0005634">
    <property type="term" value="C:nucleus"/>
    <property type="evidence" value="ECO:0007669"/>
    <property type="project" value="UniProtKB-SubCell"/>
</dbReference>
<dbReference type="InterPro" id="IPR009057">
    <property type="entry name" value="Homeodomain-like_sf"/>
</dbReference>
<dbReference type="Proteomes" id="UP000786811">
    <property type="component" value="Unassembled WGS sequence"/>
</dbReference>
<dbReference type="SUPFAM" id="SSF46689">
    <property type="entry name" value="Homeodomain-like"/>
    <property type="match status" value="1"/>
</dbReference>
<dbReference type="InterPro" id="IPR043182">
    <property type="entry name" value="PAIRED_DNA-bd_dom"/>
</dbReference>
<dbReference type="GO" id="GO:0000978">
    <property type="term" value="F:RNA polymerase II cis-regulatory region sequence-specific DNA binding"/>
    <property type="evidence" value="ECO:0007669"/>
    <property type="project" value="TreeGrafter"/>
</dbReference>
<evidence type="ECO:0000259" key="9">
    <source>
        <dbReference type="PROSITE" id="PS51057"/>
    </source>
</evidence>
<dbReference type="EMBL" id="CAJNRD030001116">
    <property type="protein sequence ID" value="CAG5074893.1"/>
    <property type="molecule type" value="Genomic_DNA"/>
</dbReference>
<comment type="caution">
    <text evidence="10">The sequence shown here is derived from an EMBL/GenBank/DDBJ whole genome shotgun (WGS) entry which is preliminary data.</text>
</comment>
<dbReference type="PROSITE" id="PS51057">
    <property type="entry name" value="PAIRED_2"/>
    <property type="match status" value="1"/>
</dbReference>
<dbReference type="PROSITE" id="PS00034">
    <property type="entry name" value="PAIRED_1"/>
    <property type="match status" value="1"/>
</dbReference>
<feature type="compositionally biased region" description="Pro residues" evidence="8">
    <location>
        <begin position="222"/>
        <end position="234"/>
    </location>
</feature>
<dbReference type="InterPro" id="IPR001523">
    <property type="entry name" value="Paired_dom"/>
</dbReference>
<dbReference type="PRINTS" id="PR00027">
    <property type="entry name" value="PAIREDBOX"/>
</dbReference>
<dbReference type="PANTHER" id="PTHR45636">
    <property type="entry name" value="PAIRED BOX PROTEIN PAX-6-RELATED-RELATED"/>
    <property type="match status" value="1"/>
</dbReference>
<evidence type="ECO:0000256" key="8">
    <source>
        <dbReference type="SAM" id="MobiDB-lite"/>
    </source>
</evidence>
<comment type="subcellular location">
    <subcellularLocation>
        <location evidence="1">Nucleus</location>
    </subcellularLocation>
</comment>
<protein>
    <submittedName>
        <fullName evidence="10">Similar to pax6a: Paired box protein Pax-6 (Danio rerio)</fullName>
    </submittedName>
</protein>
<dbReference type="OrthoDB" id="3225452at2759"/>
<name>A0A8J2E9Z0_COTCN</name>
<dbReference type="InterPro" id="IPR036388">
    <property type="entry name" value="WH-like_DNA-bd_sf"/>
</dbReference>
<dbReference type="InterPro" id="IPR043565">
    <property type="entry name" value="PAX_fam"/>
</dbReference>
<evidence type="ECO:0000256" key="7">
    <source>
        <dbReference type="ARBA" id="ARBA00023242"/>
    </source>
</evidence>
<evidence type="ECO:0000256" key="5">
    <source>
        <dbReference type="ARBA" id="ARBA00023125"/>
    </source>
</evidence>
<keyword evidence="5" id="KW-0238">DNA-binding</keyword>
<feature type="non-terminal residue" evidence="10">
    <location>
        <position position="259"/>
    </location>
</feature>
<feature type="domain" description="Paired" evidence="9">
    <location>
        <begin position="63"/>
        <end position="180"/>
    </location>
</feature>
<dbReference type="PANTHER" id="PTHR45636:SF41">
    <property type="entry name" value="PAIRED BOX PROTEIN PAX-6-RELATED"/>
    <property type="match status" value="1"/>
</dbReference>
<evidence type="ECO:0000256" key="4">
    <source>
        <dbReference type="ARBA" id="ARBA00023015"/>
    </source>
</evidence>
<keyword evidence="7" id="KW-0539">Nucleus</keyword>
<evidence type="ECO:0000313" key="11">
    <source>
        <dbReference type="Proteomes" id="UP000786811"/>
    </source>
</evidence>
<evidence type="ECO:0000256" key="3">
    <source>
        <dbReference type="ARBA" id="ARBA00022724"/>
    </source>
</evidence>
<keyword evidence="11" id="KW-1185">Reference proteome</keyword>
<dbReference type="Gene3D" id="1.10.10.10">
    <property type="entry name" value="Winged helix-like DNA-binding domain superfamily/Winged helix DNA-binding domain"/>
    <property type="match status" value="2"/>
</dbReference>
<organism evidence="10 11">
    <name type="scientific">Cotesia congregata</name>
    <name type="common">Parasitoid wasp</name>
    <name type="synonym">Apanteles congregatus</name>
    <dbReference type="NCBI Taxonomy" id="51543"/>
    <lineage>
        <taxon>Eukaryota</taxon>
        <taxon>Metazoa</taxon>
        <taxon>Ecdysozoa</taxon>
        <taxon>Arthropoda</taxon>
        <taxon>Hexapoda</taxon>
        <taxon>Insecta</taxon>
        <taxon>Pterygota</taxon>
        <taxon>Neoptera</taxon>
        <taxon>Endopterygota</taxon>
        <taxon>Hymenoptera</taxon>
        <taxon>Apocrita</taxon>
        <taxon>Ichneumonoidea</taxon>
        <taxon>Braconidae</taxon>
        <taxon>Microgastrinae</taxon>
        <taxon>Cotesia</taxon>
    </lineage>
</organism>
<feature type="region of interest" description="Disordered" evidence="8">
    <location>
        <begin position="183"/>
        <end position="205"/>
    </location>
</feature>
<proteinExistence type="predicted"/>
<gene>
    <name evidence="10" type="ORF">HICCMSTLAB_LOCUS1109</name>
</gene>
<keyword evidence="6" id="KW-0804">Transcription</keyword>
<evidence type="ECO:0000256" key="1">
    <source>
        <dbReference type="ARBA" id="ARBA00004123"/>
    </source>
</evidence>